<accession>A0A9N9I9S7</accession>
<keyword evidence="2" id="KW-1185">Reference proteome</keyword>
<comment type="caution">
    <text evidence="1">The sequence shown here is derived from an EMBL/GenBank/DDBJ whole genome shotgun (WGS) entry which is preliminary data.</text>
</comment>
<protein>
    <submittedName>
        <fullName evidence="1">6146_t:CDS:1</fullName>
    </submittedName>
</protein>
<evidence type="ECO:0000313" key="2">
    <source>
        <dbReference type="Proteomes" id="UP000789405"/>
    </source>
</evidence>
<dbReference type="Proteomes" id="UP000789405">
    <property type="component" value="Unassembled WGS sequence"/>
</dbReference>
<gene>
    <name evidence="1" type="ORF">DERYTH_LOCUS14728</name>
</gene>
<sequence length="160" mass="18412">AKKQNILIEIEFVEKRRELFEKEQCLAVQKFVTRKRLLNESSECIYKESRIRRESNIYHSQMTEPAALYLTLPMTKPTTLYLTLPIMEITSSNSYLGSLDRSKIINTSANMMNVSNILNLTSTIPTISHSYNISNILNDSSNEIVEKPITLMTSPYCKQL</sequence>
<dbReference type="EMBL" id="CAJVPY010011318">
    <property type="protein sequence ID" value="CAG8726067.1"/>
    <property type="molecule type" value="Genomic_DNA"/>
</dbReference>
<evidence type="ECO:0000313" key="1">
    <source>
        <dbReference type="EMBL" id="CAG8726067.1"/>
    </source>
</evidence>
<feature type="non-terminal residue" evidence="1">
    <location>
        <position position="160"/>
    </location>
</feature>
<proteinExistence type="predicted"/>
<organism evidence="1 2">
    <name type="scientific">Dentiscutata erythropus</name>
    <dbReference type="NCBI Taxonomy" id="1348616"/>
    <lineage>
        <taxon>Eukaryota</taxon>
        <taxon>Fungi</taxon>
        <taxon>Fungi incertae sedis</taxon>
        <taxon>Mucoromycota</taxon>
        <taxon>Glomeromycotina</taxon>
        <taxon>Glomeromycetes</taxon>
        <taxon>Diversisporales</taxon>
        <taxon>Gigasporaceae</taxon>
        <taxon>Dentiscutata</taxon>
    </lineage>
</organism>
<dbReference type="AlphaFoldDB" id="A0A9N9I9S7"/>
<name>A0A9N9I9S7_9GLOM</name>
<reference evidence="1" key="1">
    <citation type="submission" date="2021-06" db="EMBL/GenBank/DDBJ databases">
        <authorList>
            <person name="Kallberg Y."/>
            <person name="Tangrot J."/>
            <person name="Rosling A."/>
        </authorList>
    </citation>
    <scope>NUCLEOTIDE SEQUENCE</scope>
    <source>
        <strain evidence="1">MA453B</strain>
    </source>
</reference>